<evidence type="ECO:0000313" key="1">
    <source>
        <dbReference type="EMBL" id="TXG64699.1"/>
    </source>
</evidence>
<sequence length="191" mass="22309">MWDLENFNIEVVNVKSEGFLGMIVVQPTLIERIKKEQFDDVHLRKIKEDVATGKRIGFSVSDDGVLQQKSYPDNRRKHFEFAAGDNVFLKVTPMKGVMRFGKKARVHNVFHVSMLRKYVPNSSHVISYEPLQLRGDLTYDEVPIQILDCKVQGLRTKKISLVKVLWRNYAIKEVTWECEDEIRAKYPHLFN</sequence>
<organism evidence="1 2">
    <name type="scientific">Acer yangbiense</name>
    <dbReference type="NCBI Taxonomy" id="1000413"/>
    <lineage>
        <taxon>Eukaryota</taxon>
        <taxon>Viridiplantae</taxon>
        <taxon>Streptophyta</taxon>
        <taxon>Embryophyta</taxon>
        <taxon>Tracheophyta</taxon>
        <taxon>Spermatophyta</taxon>
        <taxon>Magnoliopsida</taxon>
        <taxon>eudicotyledons</taxon>
        <taxon>Gunneridae</taxon>
        <taxon>Pentapetalae</taxon>
        <taxon>rosids</taxon>
        <taxon>malvids</taxon>
        <taxon>Sapindales</taxon>
        <taxon>Sapindaceae</taxon>
        <taxon>Hippocastanoideae</taxon>
        <taxon>Acereae</taxon>
        <taxon>Acer</taxon>
    </lineage>
</organism>
<dbReference type="PANTHER" id="PTHR46148:SF60">
    <property type="entry name" value="CHROMO DOMAIN-CONTAINING PROTEIN"/>
    <property type="match status" value="1"/>
</dbReference>
<evidence type="ECO:0000313" key="2">
    <source>
        <dbReference type="Proteomes" id="UP000323000"/>
    </source>
</evidence>
<dbReference type="Proteomes" id="UP000323000">
    <property type="component" value="Chromosome 4"/>
</dbReference>
<evidence type="ECO:0008006" key="3">
    <source>
        <dbReference type="Google" id="ProtNLM"/>
    </source>
</evidence>
<protein>
    <recommendedName>
        <fullName evidence="3">Chromo domain-containing protein</fullName>
    </recommendedName>
</protein>
<accession>A0A5C7I7E8</accession>
<gene>
    <name evidence="1" type="ORF">EZV62_011693</name>
</gene>
<proteinExistence type="predicted"/>
<dbReference type="PANTHER" id="PTHR46148">
    <property type="entry name" value="CHROMO DOMAIN-CONTAINING PROTEIN"/>
    <property type="match status" value="1"/>
</dbReference>
<reference evidence="2" key="1">
    <citation type="journal article" date="2019" name="Gigascience">
        <title>De novo genome assembly of the endangered Acer yangbiense, a plant species with extremely small populations endemic to Yunnan Province, China.</title>
        <authorList>
            <person name="Yang J."/>
            <person name="Wariss H.M."/>
            <person name="Tao L."/>
            <person name="Zhang R."/>
            <person name="Yun Q."/>
            <person name="Hollingsworth P."/>
            <person name="Dao Z."/>
            <person name="Luo G."/>
            <person name="Guo H."/>
            <person name="Ma Y."/>
            <person name="Sun W."/>
        </authorList>
    </citation>
    <scope>NUCLEOTIDE SEQUENCE [LARGE SCALE GENOMIC DNA]</scope>
    <source>
        <strain evidence="2">cv. Malutang</strain>
    </source>
</reference>
<comment type="caution">
    <text evidence="1">The sequence shown here is derived from an EMBL/GenBank/DDBJ whole genome shotgun (WGS) entry which is preliminary data.</text>
</comment>
<keyword evidence="2" id="KW-1185">Reference proteome</keyword>
<name>A0A5C7I7E8_9ROSI</name>
<dbReference type="AlphaFoldDB" id="A0A5C7I7E8"/>
<dbReference type="EMBL" id="VAHF01000004">
    <property type="protein sequence ID" value="TXG64699.1"/>
    <property type="molecule type" value="Genomic_DNA"/>
</dbReference>
<dbReference type="OrthoDB" id="1633836at2759"/>